<proteinExistence type="predicted"/>
<sequence length="287" mass="31626">MEISTGSSVNIKSIIDRYVRINHRGQGAEEEEDASNQTSGQAASQSKCQSSSTSDVPTRKDGERTCRRTCFPLEVEEERREKEADPRQRSVDSSAVDDKRKKIEETISFLGSWRRKTSEMLQAARRGHVTGGFELRFLEFIEGELSFIIRPKFFPKLQPDRPKAGPSIDLLVGPTCRHISPPPDGYARGRAFPRRRRARTSSLSPPALAGDLGPPPLPSSLSPTRIGWPPLPVRPRPPCPMPPRRRGRFSPPSRTCLPPLASAVSPAASSSPGPSPAALRLVLAVWH</sequence>
<feature type="region of interest" description="Disordered" evidence="1">
    <location>
        <begin position="25"/>
        <end position="63"/>
    </location>
</feature>
<feature type="compositionally biased region" description="Low complexity" evidence="1">
    <location>
        <begin position="200"/>
        <end position="212"/>
    </location>
</feature>
<name>A0A835AUT8_9POAL</name>
<dbReference type="EMBL" id="JACEFO010002208">
    <property type="protein sequence ID" value="KAF8673266.1"/>
    <property type="molecule type" value="Genomic_DNA"/>
</dbReference>
<evidence type="ECO:0000313" key="3">
    <source>
        <dbReference type="Proteomes" id="UP000636709"/>
    </source>
</evidence>
<feature type="region of interest" description="Disordered" evidence="1">
    <location>
        <begin position="174"/>
        <end position="275"/>
    </location>
</feature>
<organism evidence="2 3">
    <name type="scientific">Digitaria exilis</name>
    <dbReference type="NCBI Taxonomy" id="1010633"/>
    <lineage>
        <taxon>Eukaryota</taxon>
        <taxon>Viridiplantae</taxon>
        <taxon>Streptophyta</taxon>
        <taxon>Embryophyta</taxon>
        <taxon>Tracheophyta</taxon>
        <taxon>Spermatophyta</taxon>
        <taxon>Magnoliopsida</taxon>
        <taxon>Liliopsida</taxon>
        <taxon>Poales</taxon>
        <taxon>Poaceae</taxon>
        <taxon>PACMAD clade</taxon>
        <taxon>Panicoideae</taxon>
        <taxon>Panicodae</taxon>
        <taxon>Paniceae</taxon>
        <taxon>Anthephorinae</taxon>
        <taxon>Digitaria</taxon>
    </lineage>
</organism>
<feature type="region of interest" description="Disordered" evidence="1">
    <location>
        <begin position="75"/>
        <end position="98"/>
    </location>
</feature>
<gene>
    <name evidence="2" type="ORF">HU200_048820</name>
</gene>
<feature type="compositionally biased region" description="Low complexity" evidence="1">
    <location>
        <begin position="39"/>
        <end position="54"/>
    </location>
</feature>
<keyword evidence="3" id="KW-1185">Reference proteome</keyword>
<reference evidence="2" key="1">
    <citation type="submission" date="2020-07" db="EMBL/GenBank/DDBJ databases">
        <title>Genome sequence and genetic diversity analysis of an under-domesticated orphan crop, white fonio (Digitaria exilis).</title>
        <authorList>
            <person name="Bennetzen J.L."/>
            <person name="Chen S."/>
            <person name="Ma X."/>
            <person name="Wang X."/>
            <person name="Yssel A.E.J."/>
            <person name="Chaluvadi S.R."/>
            <person name="Johnson M."/>
            <person name="Gangashetty P."/>
            <person name="Hamidou F."/>
            <person name="Sanogo M.D."/>
            <person name="Zwaenepoel A."/>
            <person name="Wallace J."/>
            <person name="Van De Peer Y."/>
            <person name="Van Deynze A."/>
        </authorList>
    </citation>
    <scope>NUCLEOTIDE SEQUENCE</scope>
    <source>
        <tissue evidence="2">Leaves</tissue>
    </source>
</reference>
<dbReference type="AlphaFoldDB" id="A0A835AUT8"/>
<protein>
    <submittedName>
        <fullName evidence="2">Uncharacterized protein</fullName>
    </submittedName>
</protein>
<accession>A0A835AUT8</accession>
<feature type="compositionally biased region" description="Basic and acidic residues" evidence="1">
    <location>
        <begin position="77"/>
        <end position="98"/>
    </location>
</feature>
<comment type="caution">
    <text evidence="2">The sequence shown here is derived from an EMBL/GenBank/DDBJ whole genome shotgun (WGS) entry which is preliminary data.</text>
</comment>
<dbReference type="Proteomes" id="UP000636709">
    <property type="component" value="Unassembled WGS sequence"/>
</dbReference>
<feature type="compositionally biased region" description="Pro residues" evidence="1">
    <location>
        <begin position="229"/>
        <end position="242"/>
    </location>
</feature>
<evidence type="ECO:0000313" key="2">
    <source>
        <dbReference type="EMBL" id="KAF8673266.1"/>
    </source>
</evidence>
<evidence type="ECO:0000256" key="1">
    <source>
        <dbReference type="SAM" id="MobiDB-lite"/>
    </source>
</evidence>
<feature type="compositionally biased region" description="Low complexity" evidence="1">
    <location>
        <begin position="249"/>
        <end position="275"/>
    </location>
</feature>